<dbReference type="AlphaFoldDB" id="A0AAD4H730"/>
<keyword evidence="3" id="KW-1185">Reference proteome</keyword>
<sequence>MQFTRTRSSAAAASKQQSSLNPKILGSAAVAHGKGRTALTKSRRCNSDDKHSNNTVVNISVPTSDVPVHDPVPISDVPIYDSVLDDDITYFEDVYADFRVFKSKVPPVVPYCNVFSKA</sequence>
<feature type="region of interest" description="Disordered" evidence="1">
    <location>
        <begin position="31"/>
        <end position="57"/>
    </location>
</feature>
<evidence type="ECO:0000256" key="1">
    <source>
        <dbReference type="SAM" id="MobiDB-lite"/>
    </source>
</evidence>
<gene>
    <name evidence="2" type="ORF">BGZ95_008823</name>
</gene>
<proteinExistence type="predicted"/>
<protein>
    <submittedName>
        <fullName evidence="2">Uncharacterized protein</fullName>
    </submittedName>
</protein>
<dbReference type="EMBL" id="JAAAIL010000483">
    <property type="protein sequence ID" value="KAG0275408.1"/>
    <property type="molecule type" value="Genomic_DNA"/>
</dbReference>
<organism evidence="2 3">
    <name type="scientific">Linnemannia exigua</name>
    <dbReference type="NCBI Taxonomy" id="604196"/>
    <lineage>
        <taxon>Eukaryota</taxon>
        <taxon>Fungi</taxon>
        <taxon>Fungi incertae sedis</taxon>
        <taxon>Mucoromycota</taxon>
        <taxon>Mortierellomycotina</taxon>
        <taxon>Mortierellomycetes</taxon>
        <taxon>Mortierellales</taxon>
        <taxon>Mortierellaceae</taxon>
        <taxon>Linnemannia</taxon>
    </lineage>
</organism>
<evidence type="ECO:0000313" key="3">
    <source>
        <dbReference type="Proteomes" id="UP001194580"/>
    </source>
</evidence>
<comment type="caution">
    <text evidence="2">The sequence shown here is derived from an EMBL/GenBank/DDBJ whole genome shotgun (WGS) entry which is preliminary data.</text>
</comment>
<reference evidence="2" key="1">
    <citation type="journal article" date="2020" name="Fungal Divers.">
        <title>Resolving the Mortierellaceae phylogeny through synthesis of multi-gene phylogenetics and phylogenomics.</title>
        <authorList>
            <person name="Vandepol N."/>
            <person name="Liber J."/>
            <person name="Desiro A."/>
            <person name="Na H."/>
            <person name="Kennedy M."/>
            <person name="Barry K."/>
            <person name="Grigoriev I.V."/>
            <person name="Miller A.N."/>
            <person name="O'Donnell K."/>
            <person name="Stajich J.E."/>
            <person name="Bonito G."/>
        </authorList>
    </citation>
    <scope>NUCLEOTIDE SEQUENCE</scope>
    <source>
        <strain evidence="2">NRRL 28262</strain>
    </source>
</reference>
<evidence type="ECO:0000313" key="2">
    <source>
        <dbReference type="EMBL" id="KAG0275408.1"/>
    </source>
</evidence>
<dbReference type="Proteomes" id="UP001194580">
    <property type="component" value="Unassembled WGS sequence"/>
</dbReference>
<name>A0AAD4H730_9FUNG</name>
<accession>A0AAD4H730</accession>